<feature type="non-terminal residue" evidence="1">
    <location>
        <position position="1"/>
    </location>
</feature>
<proteinExistence type="predicted"/>
<evidence type="ECO:0000313" key="1">
    <source>
        <dbReference type="EMBL" id="KAK7083839.1"/>
    </source>
</evidence>
<dbReference type="EMBL" id="JAXCGZ010002490">
    <property type="protein sequence ID" value="KAK7083839.1"/>
    <property type="molecule type" value="Genomic_DNA"/>
</dbReference>
<evidence type="ECO:0000313" key="2">
    <source>
        <dbReference type="Proteomes" id="UP001381693"/>
    </source>
</evidence>
<sequence>EYTLANRIPYRNKAVFATKIIITRCRNVESVTEPRRVENFRAFHFDQSESGGSALVV</sequence>
<dbReference type="Proteomes" id="UP001381693">
    <property type="component" value="Unassembled WGS sequence"/>
</dbReference>
<feature type="non-terminal residue" evidence="1">
    <location>
        <position position="57"/>
    </location>
</feature>
<organism evidence="1 2">
    <name type="scientific">Halocaridina rubra</name>
    <name type="common">Hawaiian red shrimp</name>
    <dbReference type="NCBI Taxonomy" id="373956"/>
    <lineage>
        <taxon>Eukaryota</taxon>
        <taxon>Metazoa</taxon>
        <taxon>Ecdysozoa</taxon>
        <taxon>Arthropoda</taxon>
        <taxon>Crustacea</taxon>
        <taxon>Multicrustacea</taxon>
        <taxon>Malacostraca</taxon>
        <taxon>Eumalacostraca</taxon>
        <taxon>Eucarida</taxon>
        <taxon>Decapoda</taxon>
        <taxon>Pleocyemata</taxon>
        <taxon>Caridea</taxon>
        <taxon>Atyoidea</taxon>
        <taxon>Atyidae</taxon>
        <taxon>Halocaridina</taxon>
    </lineage>
</organism>
<keyword evidence="2" id="KW-1185">Reference proteome</keyword>
<gene>
    <name evidence="1" type="ORF">SK128_023455</name>
</gene>
<protein>
    <submittedName>
        <fullName evidence="1">Uncharacterized protein</fullName>
    </submittedName>
</protein>
<name>A0AAN8XTE3_HALRR</name>
<dbReference type="AlphaFoldDB" id="A0AAN8XTE3"/>
<accession>A0AAN8XTE3</accession>
<comment type="caution">
    <text evidence="1">The sequence shown here is derived from an EMBL/GenBank/DDBJ whole genome shotgun (WGS) entry which is preliminary data.</text>
</comment>
<reference evidence="1 2" key="1">
    <citation type="submission" date="2023-11" db="EMBL/GenBank/DDBJ databases">
        <title>Halocaridina rubra genome assembly.</title>
        <authorList>
            <person name="Smith C."/>
        </authorList>
    </citation>
    <scope>NUCLEOTIDE SEQUENCE [LARGE SCALE GENOMIC DNA]</scope>
    <source>
        <strain evidence="1">EP-1</strain>
        <tissue evidence="1">Whole</tissue>
    </source>
</reference>